<proteinExistence type="predicted"/>
<accession>A0A316ZEX3</accession>
<evidence type="ECO:0000313" key="3">
    <source>
        <dbReference type="Proteomes" id="UP000245946"/>
    </source>
</evidence>
<dbReference type="AlphaFoldDB" id="A0A316ZEX3"/>
<evidence type="ECO:0000313" key="2">
    <source>
        <dbReference type="EMBL" id="PWN99786.1"/>
    </source>
</evidence>
<gene>
    <name evidence="2" type="ORF">FA09DRAFT_218805</name>
</gene>
<evidence type="ECO:0000256" key="1">
    <source>
        <dbReference type="SAM" id="MobiDB-lite"/>
    </source>
</evidence>
<organism evidence="2 3">
    <name type="scientific">Tilletiopsis washingtonensis</name>
    <dbReference type="NCBI Taxonomy" id="58919"/>
    <lineage>
        <taxon>Eukaryota</taxon>
        <taxon>Fungi</taxon>
        <taxon>Dikarya</taxon>
        <taxon>Basidiomycota</taxon>
        <taxon>Ustilaginomycotina</taxon>
        <taxon>Exobasidiomycetes</taxon>
        <taxon>Entylomatales</taxon>
        <taxon>Entylomatales incertae sedis</taxon>
        <taxon>Tilletiopsis</taxon>
    </lineage>
</organism>
<protein>
    <submittedName>
        <fullName evidence="2">Uncharacterized protein</fullName>
    </submittedName>
</protein>
<dbReference type="RefSeq" id="XP_025600065.1">
    <property type="nucleotide sequence ID" value="XM_025739540.1"/>
</dbReference>
<feature type="compositionally biased region" description="Low complexity" evidence="1">
    <location>
        <begin position="46"/>
        <end position="62"/>
    </location>
</feature>
<name>A0A316ZEX3_9BASI</name>
<dbReference type="GeneID" id="37267086"/>
<feature type="region of interest" description="Disordered" evidence="1">
    <location>
        <begin position="42"/>
        <end position="90"/>
    </location>
</feature>
<reference evidence="2 3" key="1">
    <citation type="journal article" date="2018" name="Mol. Biol. Evol.">
        <title>Broad Genomic Sampling Reveals a Smut Pathogenic Ancestry of the Fungal Clade Ustilaginomycotina.</title>
        <authorList>
            <person name="Kijpornyongpan T."/>
            <person name="Mondo S.J."/>
            <person name="Barry K."/>
            <person name="Sandor L."/>
            <person name="Lee J."/>
            <person name="Lipzen A."/>
            <person name="Pangilinan J."/>
            <person name="LaButti K."/>
            <person name="Hainaut M."/>
            <person name="Henrissat B."/>
            <person name="Grigoriev I.V."/>
            <person name="Spatafora J.W."/>
            <person name="Aime M.C."/>
        </authorList>
    </citation>
    <scope>NUCLEOTIDE SEQUENCE [LARGE SCALE GENOMIC DNA]</scope>
    <source>
        <strain evidence="2 3">MCA 4186</strain>
    </source>
</reference>
<keyword evidence="3" id="KW-1185">Reference proteome</keyword>
<sequence>MLAAPDERKGSSACPGLRPFKLLQGCCTLLHVPRRQRRVRQQYADAASAAPRRAARALPSPRLHVEPRLLPRVHRSSTMHPSGERRAGLQSTSTASSRCCSTAFERDGCCGAGCCSSRSASQPRAKREESCTAPLPVHAPMLRALLRHGGGRELRCRSGYGSLFQHRPRLLVPSERSSPKDLSCCACRLRSMPSGSTAPLSQRFLRHALLSVSGRSFTPRVASIMRYRLINGTSRARR</sequence>
<dbReference type="Proteomes" id="UP000245946">
    <property type="component" value="Unassembled WGS sequence"/>
</dbReference>
<dbReference type="EMBL" id="KZ819287">
    <property type="protein sequence ID" value="PWN99786.1"/>
    <property type="molecule type" value="Genomic_DNA"/>
</dbReference>